<evidence type="ECO:0000256" key="10">
    <source>
        <dbReference type="ARBA" id="ARBA00022989"/>
    </source>
</evidence>
<name>A0A7J8SN20_GOSDV</name>
<dbReference type="AlphaFoldDB" id="A0A7J8SN20"/>
<sequence>MLTMLLEKIRWDNVLAGFALSYAHGRVNNCTLVHAPDPSGKSLLTWETRYKIVQDLTSALLYPYEEGDYCVLLRDIKTNNIMLDSSFDDKVGDYGLARLVDHSKGLKKAGVGHIALECLSSGKASEESDVYSFGVVALEIACGKRSIEPKFHELDALLLTWVWESYGNGKVLDVTDKKMGMEFDPKQMECLVIVGLWCAHPNLKLRPSIKQAIQALRRRCQIFQAQYLFPVIMHLLLQELEQASQYLLEQRKCVNVHNRNK</sequence>
<keyword evidence="13" id="KW-0325">Glycoprotein</keyword>
<dbReference type="SUPFAM" id="SSF56112">
    <property type="entry name" value="Protein kinase-like (PK-like)"/>
    <property type="match status" value="1"/>
</dbReference>
<dbReference type="InterPro" id="IPR001245">
    <property type="entry name" value="Ser-Thr/Tyr_kinase_cat_dom"/>
</dbReference>
<dbReference type="Gene3D" id="1.10.510.10">
    <property type="entry name" value="Transferase(Phosphotransferase) domain 1"/>
    <property type="match status" value="1"/>
</dbReference>
<keyword evidence="7" id="KW-0430">Lectin</keyword>
<evidence type="ECO:0000256" key="13">
    <source>
        <dbReference type="ARBA" id="ARBA00023180"/>
    </source>
</evidence>
<comment type="similarity">
    <text evidence="3">In the C-terminal section; belongs to the protein kinase superfamily. Ser/Thr protein kinase family.</text>
</comment>
<evidence type="ECO:0000256" key="6">
    <source>
        <dbReference type="ARBA" id="ARBA00022729"/>
    </source>
</evidence>
<evidence type="ECO:0000256" key="11">
    <source>
        <dbReference type="ARBA" id="ARBA00023136"/>
    </source>
</evidence>
<keyword evidence="8" id="KW-0547">Nucleotide-binding</keyword>
<dbReference type="InterPro" id="IPR050528">
    <property type="entry name" value="L-type_Lectin-RKs"/>
</dbReference>
<evidence type="ECO:0000256" key="4">
    <source>
        <dbReference type="ARBA" id="ARBA00022475"/>
    </source>
</evidence>
<evidence type="ECO:0000256" key="3">
    <source>
        <dbReference type="ARBA" id="ARBA00010217"/>
    </source>
</evidence>
<keyword evidence="9" id="KW-0067">ATP-binding</keyword>
<keyword evidence="12" id="KW-0675">Receptor</keyword>
<dbReference type="GO" id="GO:0004713">
    <property type="term" value="F:protein tyrosine kinase activity"/>
    <property type="evidence" value="ECO:0007669"/>
    <property type="project" value="InterPro"/>
</dbReference>
<evidence type="ECO:0000313" key="15">
    <source>
        <dbReference type="EMBL" id="MBA0627190.1"/>
    </source>
</evidence>
<organism evidence="15 16">
    <name type="scientific">Gossypium davidsonii</name>
    <name type="common">Davidson's cotton</name>
    <name type="synonym">Gossypium klotzschianum subsp. davidsonii</name>
    <dbReference type="NCBI Taxonomy" id="34287"/>
    <lineage>
        <taxon>Eukaryota</taxon>
        <taxon>Viridiplantae</taxon>
        <taxon>Streptophyta</taxon>
        <taxon>Embryophyta</taxon>
        <taxon>Tracheophyta</taxon>
        <taxon>Spermatophyta</taxon>
        <taxon>Magnoliopsida</taxon>
        <taxon>eudicotyledons</taxon>
        <taxon>Gunneridae</taxon>
        <taxon>Pentapetalae</taxon>
        <taxon>rosids</taxon>
        <taxon>malvids</taxon>
        <taxon>Malvales</taxon>
        <taxon>Malvaceae</taxon>
        <taxon>Malvoideae</taxon>
        <taxon>Gossypium</taxon>
    </lineage>
</organism>
<dbReference type="PROSITE" id="PS50011">
    <property type="entry name" value="PROTEIN_KINASE_DOM"/>
    <property type="match status" value="1"/>
</dbReference>
<evidence type="ECO:0000313" key="16">
    <source>
        <dbReference type="Proteomes" id="UP000593561"/>
    </source>
</evidence>
<keyword evidence="5" id="KW-0812">Transmembrane</keyword>
<evidence type="ECO:0000256" key="5">
    <source>
        <dbReference type="ARBA" id="ARBA00022692"/>
    </source>
</evidence>
<keyword evidence="10" id="KW-1133">Transmembrane helix</keyword>
<proteinExistence type="inferred from homology"/>
<dbReference type="InterPro" id="IPR000719">
    <property type="entry name" value="Prot_kinase_dom"/>
</dbReference>
<dbReference type="Proteomes" id="UP000593561">
    <property type="component" value="Unassembled WGS sequence"/>
</dbReference>
<reference evidence="15 16" key="1">
    <citation type="journal article" date="2019" name="Genome Biol. Evol.">
        <title>Insights into the evolution of the New World diploid cottons (Gossypium, subgenus Houzingenia) based on genome sequencing.</title>
        <authorList>
            <person name="Grover C.E."/>
            <person name="Arick M.A. 2nd"/>
            <person name="Thrash A."/>
            <person name="Conover J.L."/>
            <person name="Sanders W.S."/>
            <person name="Peterson D.G."/>
            <person name="Frelichowski J.E."/>
            <person name="Scheffler J.A."/>
            <person name="Scheffler B.E."/>
            <person name="Wendel J.F."/>
        </authorList>
    </citation>
    <scope>NUCLEOTIDE SEQUENCE [LARGE SCALE GENOMIC DNA]</scope>
    <source>
        <strain evidence="15">27</strain>
        <tissue evidence="15">Leaf</tissue>
    </source>
</reference>
<evidence type="ECO:0000259" key="14">
    <source>
        <dbReference type="PROSITE" id="PS50011"/>
    </source>
</evidence>
<dbReference type="Pfam" id="PF07714">
    <property type="entry name" value="PK_Tyr_Ser-Thr"/>
    <property type="match status" value="1"/>
</dbReference>
<evidence type="ECO:0000256" key="7">
    <source>
        <dbReference type="ARBA" id="ARBA00022734"/>
    </source>
</evidence>
<accession>A0A7J8SN20</accession>
<dbReference type="GO" id="GO:0030246">
    <property type="term" value="F:carbohydrate binding"/>
    <property type="evidence" value="ECO:0007669"/>
    <property type="project" value="UniProtKB-KW"/>
</dbReference>
<dbReference type="PANTHER" id="PTHR27007">
    <property type="match status" value="1"/>
</dbReference>
<dbReference type="SMART" id="SM00219">
    <property type="entry name" value="TyrKc"/>
    <property type="match status" value="1"/>
</dbReference>
<evidence type="ECO:0000256" key="8">
    <source>
        <dbReference type="ARBA" id="ARBA00022741"/>
    </source>
</evidence>
<evidence type="ECO:0000256" key="9">
    <source>
        <dbReference type="ARBA" id="ARBA00022840"/>
    </source>
</evidence>
<dbReference type="FunFam" id="1.10.510.10:FF:000240">
    <property type="entry name" value="Lectin-domain containing receptor kinase A4.3"/>
    <property type="match status" value="1"/>
</dbReference>
<keyword evidence="11" id="KW-0472">Membrane</keyword>
<comment type="subcellular location">
    <subcellularLocation>
        <location evidence="1">Cell membrane</location>
        <topology evidence="1">Single-pass type I membrane protein</topology>
    </subcellularLocation>
</comment>
<dbReference type="GO" id="GO:0002229">
    <property type="term" value="P:defense response to oomycetes"/>
    <property type="evidence" value="ECO:0007669"/>
    <property type="project" value="UniProtKB-ARBA"/>
</dbReference>
<feature type="domain" description="Protein kinase" evidence="14">
    <location>
        <begin position="1"/>
        <end position="228"/>
    </location>
</feature>
<dbReference type="InterPro" id="IPR020635">
    <property type="entry name" value="Tyr_kinase_cat_dom"/>
</dbReference>
<keyword evidence="6" id="KW-0732">Signal</keyword>
<dbReference type="InterPro" id="IPR011009">
    <property type="entry name" value="Kinase-like_dom_sf"/>
</dbReference>
<dbReference type="GO" id="GO:0005886">
    <property type="term" value="C:plasma membrane"/>
    <property type="evidence" value="ECO:0007669"/>
    <property type="project" value="UniProtKB-SubCell"/>
</dbReference>
<comment type="similarity">
    <text evidence="2">In the N-terminal section; belongs to the leguminous lectin family.</text>
</comment>
<protein>
    <recommendedName>
        <fullName evidence="14">Protein kinase domain-containing protein</fullName>
    </recommendedName>
</protein>
<gene>
    <name evidence="15" type="ORF">Godav_004734</name>
</gene>
<comment type="caution">
    <text evidence="15">The sequence shown here is derived from an EMBL/GenBank/DDBJ whole genome shotgun (WGS) entry which is preliminary data.</text>
</comment>
<evidence type="ECO:0000256" key="12">
    <source>
        <dbReference type="ARBA" id="ARBA00023170"/>
    </source>
</evidence>
<keyword evidence="16" id="KW-1185">Reference proteome</keyword>
<dbReference type="EMBL" id="JABFAC010000010">
    <property type="protein sequence ID" value="MBA0627190.1"/>
    <property type="molecule type" value="Genomic_DNA"/>
</dbReference>
<evidence type="ECO:0000256" key="2">
    <source>
        <dbReference type="ARBA" id="ARBA00008536"/>
    </source>
</evidence>
<keyword evidence="4" id="KW-1003">Cell membrane</keyword>
<evidence type="ECO:0000256" key="1">
    <source>
        <dbReference type="ARBA" id="ARBA00004251"/>
    </source>
</evidence>
<dbReference type="GO" id="GO:0005524">
    <property type="term" value="F:ATP binding"/>
    <property type="evidence" value="ECO:0007669"/>
    <property type="project" value="UniProtKB-KW"/>
</dbReference>